<dbReference type="AlphaFoldDB" id="A0A1I0GR63"/>
<feature type="signal peptide" evidence="1">
    <location>
        <begin position="1"/>
        <end position="23"/>
    </location>
</feature>
<accession>A0A1I0GR63</accession>
<sequence length="174" mass="19764">MPAKIFWILTTVVLLLGCTSTPADTHSHSFYLVRHAEKQDTKDTPHLTECGQLRALSLSKYLSDANIKQIFSTQYNRTYETALPLAKKQGLPIQYYQPRALADFASQLQKIDDNTLIVGHSNTTPMLVNALVGSNYAWINEDEYDVLFKINYTKEHMHVEKLTHTFTCPLKGSD</sequence>
<reference evidence="2 3" key="1">
    <citation type="submission" date="2016-10" db="EMBL/GenBank/DDBJ databases">
        <authorList>
            <person name="de Groot N.N."/>
        </authorList>
    </citation>
    <scope>NUCLEOTIDE SEQUENCE [LARGE SCALE GENOMIC DNA]</scope>
    <source>
        <strain evidence="2 3">DSM 19706</strain>
    </source>
</reference>
<evidence type="ECO:0000313" key="3">
    <source>
        <dbReference type="Proteomes" id="UP000199308"/>
    </source>
</evidence>
<dbReference type="PROSITE" id="PS51257">
    <property type="entry name" value="PROKAR_LIPOPROTEIN"/>
    <property type="match status" value="1"/>
</dbReference>
<keyword evidence="3" id="KW-1185">Reference proteome</keyword>
<dbReference type="Pfam" id="PF00300">
    <property type="entry name" value="His_Phos_1"/>
    <property type="match status" value="1"/>
</dbReference>
<organism evidence="2 3">
    <name type="scientific">Thalassotalea agarivorans</name>
    <name type="common">Thalassomonas agarivorans</name>
    <dbReference type="NCBI Taxonomy" id="349064"/>
    <lineage>
        <taxon>Bacteria</taxon>
        <taxon>Pseudomonadati</taxon>
        <taxon>Pseudomonadota</taxon>
        <taxon>Gammaproteobacteria</taxon>
        <taxon>Alteromonadales</taxon>
        <taxon>Colwelliaceae</taxon>
        <taxon>Thalassotalea</taxon>
    </lineage>
</organism>
<dbReference type="RefSeq" id="WP_093331114.1">
    <property type="nucleotide sequence ID" value="NZ_AP027363.1"/>
</dbReference>
<proteinExistence type="predicted"/>
<evidence type="ECO:0000313" key="2">
    <source>
        <dbReference type="EMBL" id="SET72909.1"/>
    </source>
</evidence>
<dbReference type="EMBL" id="FOHK01000012">
    <property type="protein sequence ID" value="SET72909.1"/>
    <property type="molecule type" value="Genomic_DNA"/>
</dbReference>
<dbReference type="InterPro" id="IPR013078">
    <property type="entry name" value="His_Pase_superF_clade-1"/>
</dbReference>
<dbReference type="Proteomes" id="UP000199308">
    <property type="component" value="Unassembled WGS sequence"/>
</dbReference>
<dbReference type="SUPFAM" id="SSF53254">
    <property type="entry name" value="Phosphoglycerate mutase-like"/>
    <property type="match status" value="1"/>
</dbReference>
<dbReference type="InterPro" id="IPR029033">
    <property type="entry name" value="His_PPase_superfam"/>
</dbReference>
<name>A0A1I0GR63_THASX</name>
<keyword evidence="1" id="KW-0732">Signal</keyword>
<protein>
    <submittedName>
        <fullName evidence="2">Histidine phosphatase superfamily (Branch 1)</fullName>
    </submittedName>
</protein>
<dbReference type="Gene3D" id="3.40.50.1240">
    <property type="entry name" value="Phosphoglycerate mutase-like"/>
    <property type="match status" value="1"/>
</dbReference>
<dbReference type="STRING" id="349064.SAMN05660429_02534"/>
<gene>
    <name evidence="2" type="ORF">SAMN05660429_02534</name>
</gene>
<evidence type="ECO:0000256" key="1">
    <source>
        <dbReference type="SAM" id="SignalP"/>
    </source>
</evidence>
<dbReference type="OrthoDB" id="3296006at2"/>
<feature type="chain" id="PRO_5011600163" evidence="1">
    <location>
        <begin position="24"/>
        <end position="174"/>
    </location>
</feature>
<dbReference type="CDD" id="cd07067">
    <property type="entry name" value="HP_PGM_like"/>
    <property type="match status" value="1"/>
</dbReference>